<name>A0AAN9PPI6_CANGL</name>
<dbReference type="EMBL" id="JAYMYQ010000011">
    <property type="protein sequence ID" value="KAK7305629.1"/>
    <property type="molecule type" value="Genomic_DNA"/>
</dbReference>
<accession>A0AAN9PPI6</accession>
<keyword evidence="2" id="KW-1185">Reference proteome</keyword>
<organism evidence="1 2">
    <name type="scientific">Canavalia gladiata</name>
    <name type="common">Sword bean</name>
    <name type="synonym">Dolichos gladiatus</name>
    <dbReference type="NCBI Taxonomy" id="3824"/>
    <lineage>
        <taxon>Eukaryota</taxon>
        <taxon>Viridiplantae</taxon>
        <taxon>Streptophyta</taxon>
        <taxon>Embryophyta</taxon>
        <taxon>Tracheophyta</taxon>
        <taxon>Spermatophyta</taxon>
        <taxon>Magnoliopsida</taxon>
        <taxon>eudicotyledons</taxon>
        <taxon>Gunneridae</taxon>
        <taxon>Pentapetalae</taxon>
        <taxon>rosids</taxon>
        <taxon>fabids</taxon>
        <taxon>Fabales</taxon>
        <taxon>Fabaceae</taxon>
        <taxon>Papilionoideae</taxon>
        <taxon>50 kb inversion clade</taxon>
        <taxon>NPAAA clade</taxon>
        <taxon>indigoferoid/millettioid clade</taxon>
        <taxon>Phaseoleae</taxon>
        <taxon>Canavalia</taxon>
    </lineage>
</organism>
<sequence>MYNMKLLLVKRKHKEALEGLEGRGRWIRGSSRYLISKVSGAAAQKRGQPLSLDERVTMERRGRGKLPLFGEQHYFWRRMRIERVKSELKR</sequence>
<protein>
    <submittedName>
        <fullName evidence="1">Uncharacterized protein</fullName>
    </submittedName>
</protein>
<evidence type="ECO:0000313" key="1">
    <source>
        <dbReference type="EMBL" id="KAK7305629.1"/>
    </source>
</evidence>
<reference evidence="1 2" key="1">
    <citation type="submission" date="2024-01" db="EMBL/GenBank/DDBJ databases">
        <title>The genomes of 5 underutilized Papilionoideae crops provide insights into root nodulation and disease resistanc.</title>
        <authorList>
            <person name="Jiang F."/>
        </authorList>
    </citation>
    <scope>NUCLEOTIDE SEQUENCE [LARGE SCALE GENOMIC DNA]</scope>
    <source>
        <strain evidence="1">LVBAO_FW01</strain>
        <tissue evidence="1">Leaves</tissue>
    </source>
</reference>
<dbReference type="Proteomes" id="UP001367508">
    <property type="component" value="Unassembled WGS sequence"/>
</dbReference>
<dbReference type="AlphaFoldDB" id="A0AAN9PPI6"/>
<evidence type="ECO:0000313" key="2">
    <source>
        <dbReference type="Proteomes" id="UP001367508"/>
    </source>
</evidence>
<gene>
    <name evidence="1" type="ORF">VNO77_43536</name>
</gene>
<proteinExistence type="predicted"/>
<comment type="caution">
    <text evidence="1">The sequence shown here is derived from an EMBL/GenBank/DDBJ whole genome shotgun (WGS) entry which is preliminary data.</text>
</comment>